<comment type="caution">
    <text evidence="2">The sequence shown here is derived from an EMBL/GenBank/DDBJ whole genome shotgun (WGS) entry which is preliminary data.</text>
</comment>
<dbReference type="AlphaFoldDB" id="A0A329Y8R9"/>
<dbReference type="PANTHER" id="PTHR47469:SF2">
    <property type="entry name" value="OS06G0597600 PROTEIN"/>
    <property type="match status" value="1"/>
</dbReference>
<organism evidence="2 3">
    <name type="scientific">Rhizobium tropici</name>
    <dbReference type="NCBI Taxonomy" id="398"/>
    <lineage>
        <taxon>Bacteria</taxon>
        <taxon>Pseudomonadati</taxon>
        <taxon>Pseudomonadota</taxon>
        <taxon>Alphaproteobacteria</taxon>
        <taxon>Hyphomicrobiales</taxon>
        <taxon>Rhizobiaceae</taxon>
        <taxon>Rhizobium/Agrobacterium group</taxon>
        <taxon>Rhizobium</taxon>
    </lineage>
</organism>
<dbReference type="SUPFAM" id="SSF51905">
    <property type="entry name" value="FAD/NAD(P)-binding domain"/>
    <property type="match status" value="1"/>
</dbReference>
<accession>A0A329Y8R9</accession>
<dbReference type="InterPro" id="IPR036188">
    <property type="entry name" value="FAD/NAD-bd_sf"/>
</dbReference>
<gene>
    <name evidence="2" type="ORF">DQ393_19780</name>
</gene>
<feature type="domain" description="2,6-dihydroxypyridine 3-monooxygenase substrate binding" evidence="1">
    <location>
        <begin position="165"/>
        <end position="291"/>
    </location>
</feature>
<dbReference type="NCBIfam" id="NF005566">
    <property type="entry name" value="PRK07236.1"/>
    <property type="match status" value="1"/>
</dbReference>
<dbReference type="InterPro" id="IPR054707">
    <property type="entry name" value="DhpH_subs-bd"/>
</dbReference>
<evidence type="ECO:0000259" key="1">
    <source>
        <dbReference type="Pfam" id="PF22607"/>
    </source>
</evidence>
<dbReference type="EMBL" id="QMKK01000045">
    <property type="protein sequence ID" value="RAX39767.1"/>
    <property type="molecule type" value="Genomic_DNA"/>
</dbReference>
<dbReference type="PRINTS" id="PR00420">
    <property type="entry name" value="RNGMNOXGNASE"/>
</dbReference>
<dbReference type="Gene3D" id="3.50.50.60">
    <property type="entry name" value="FAD/NAD(P)-binding domain"/>
    <property type="match status" value="2"/>
</dbReference>
<name>A0A329Y8R9_RHITR</name>
<dbReference type="Proteomes" id="UP000251205">
    <property type="component" value="Unassembled WGS sequence"/>
</dbReference>
<dbReference type="Pfam" id="PF22607">
    <property type="entry name" value="FAD_binding-like"/>
    <property type="match status" value="1"/>
</dbReference>
<dbReference type="OrthoDB" id="5499180at2"/>
<proteinExistence type="predicted"/>
<dbReference type="RefSeq" id="WP_112343442.1">
    <property type="nucleotide sequence ID" value="NZ_QMKK01000045.1"/>
</dbReference>
<evidence type="ECO:0000313" key="3">
    <source>
        <dbReference type="Proteomes" id="UP000251205"/>
    </source>
</evidence>
<protein>
    <submittedName>
        <fullName evidence="2">2-polyprenyl-6-methoxyphenol hydroxylase</fullName>
    </submittedName>
</protein>
<dbReference type="InterPro" id="IPR053212">
    <property type="entry name" value="DHP_3-monooxygenase"/>
</dbReference>
<evidence type="ECO:0000313" key="2">
    <source>
        <dbReference type="EMBL" id="RAX39767.1"/>
    </source>
</evidence>
<reference evidence="2 3" key="1">
    <citation type="submission" date="2018-06" db="EMBL/GenBank/DDBJ databases">
        <title>Whole Genome Sequence of an efficient microsymbiont, Rhizobium tropici.</title>
        <authorList>
            <person name="Srinivasan R."/>
            <person name="Singh H.V."/>
            <person name="Srivastava R."/>
            <person name="Kumari B."/>
            <person name="Radhakrishna A."/>
        </authorList>
    </citation>
    <scope>NUCLEOTIDE SEQUENCE [LARGE SCALE GENOMIC DNA]</scope>
    <source>
        <strain evidence="2 3">IGFRI Rhizo-19</strain>
    </source>
</reference>
<sequence length="370" mass="40610">MRPMRIRIVGGSLAGLFAGILLARDGHDVKIYERSSSGFAGRGAGLVPQSEVFHILREIGVEHLATFGVVSRDRIWYERSGAIARRAHMPQTQISWDLLYKTLAERLDPGIYVLGKPVTAVREEAGGSLLEFDDASVESADLVIGADGVSSTVRTTINTDAVSRYAGYVAWRGLIPEDDLPQAARTLIGNFAFYVVPGNHVLGYLVPGPGGEISEGNRRYNWVWYRFVDQRELPKLFTGTSGRSYLFSLPKGELSREDRARLRADADDMLPKPFALAVAAEANPWIQAIWDYESQRMVGSAVALIGDAAFVARPHTAMGVAKAAADVRALRLQLQRHSDLQQALKQYEKERIVIGRSTVAYGRQLGASAL</sequence>
<dbReference type="SUPFAM" id="SSF54373">
    <property type="entry name" value="FAD-linked reductases, C-terminal domain"/>
    <property type="match status" value="1"/>
</dbReference>
<dbReference type="PANTHER" id="PTHR47469">
    <property type="entry name" value="MONOOXYGENASE-LIKE"/>
    <property type="match status" value="1"/>
</dbReference>